<proteinExistence type="predicted"/>
<organism evidence="1 2">
    <name type="scientific">Dendrobium nobile</name>
    <name type="common">Orchid</name>
    <dbReference type="NCBI Taxonomy" id="94219"/>
    <lineage>
        <taxon>Eukaryota</taxon>
        <taxon>Viridiplantae</taxon>
        <taxon>Streptophyta</taxon>
        <taxon>Embryophyta</taxon>
        <taxon>Tracheophyta</taxon>
        <taxon>Spermatophyta</taxon>
        <taxon>Magnoliopsida</taxon>
        <taxon>Liliopsida</taxon>
        <taxon>Asparagales</taxon>
        <taxon>Orchidaceae</taxon>
        <taxon>Epidendroideae</taxon>
        <taxon>Malaxideae</taxon>
        <taxon>Dendrobiinae</taxon>
        <taxon>Dendrobium</taxon>
    </lineage>
</organism>
<protein>
    <submittedName>
        <fullName evidence="1">Uncharacterized protein</fullName>
    </submittedName>
</protein>
<reference evidence="1" key="1">
    <citation type="journal article" date="2022" name="Front. Genet.">
        <title>Chromosome-Scale Assembly of the Dendrobium nobile Genome Provides Insights Into the Molecular Mechanism of the Biosynthesis of the Medicinal Active Ingredient of Dendrobium.</title>
        <authorList>
            <person name="Xu Q."/>
            <person name="Niu S.-C."/>
            <person name="Li K.-L."/>
            <person name="Zheng P.-J."/>
            <person name="Zhang X.-J."/>
            <person name="Jia Y."/>
            <person name="Liu Y."/>
            <person name="Niu Y.-X."/>
            <person name="Yu L.-H."/>
            <person name="Chen D.-F."/>
            <person name="Zhang G.-Q."/>
        </authorList>
    </citation>
    <scope>NUCLEOTIDE SEQUENCE</scope>
    <source>
        <tissue evidence="1">Leaf</tissue>
    </source>
</reference>
<name>A0A8T3AZM2_DENNO</name>
<gene>
    <name evidence="1" type="ORF">KFK09_017863</name>
</gene>
<comment type="caution">
    <text evidence="1">The sequence shown here is derived from an EMBL/GenBank/DDBJ whole genome shotgun (WGS) entry which is preliminary data.</text>
</comment>
<accession>A0A8T3AZM2</accession>
<evidence type="ECO:0000313" key="1">
    <source>
        <dbReference type="EMBL" id="KAI0499655.1"/>
    </source>
</evidence>
<evidence type="ECO:0000313" key="2">
    <source>
        <dbReference type="Proteomes" id="UP000829196"/>
    </source>
</evidence>
<sequence length="257" mass="28381">MGEMLLSQVLKRHSIGGIIAAKPTQLTQRCNSPLTLSLLLKLKTFDGAFLEMYHWYSLQLVPGPDSPPNNFSDFRPPLALKLLDITRSTPTGSAFPACPAVTGHIARQRRSNCDFVLQLHRHSRVPPSRVASREFRLLRNCNPTLNRSKPPAKFLYPAPVPARNQVHTIPLDAGLGEDSSDGTPFWDSVLKKDDLPVTIESSLKSISKDLLGLEADLLSASYAVDGHSPSPRIWVLSKEVDPTVLTTLACQTRRIFP</sequence>
<dbReference type="Proteomes" id="UP000829196">
    <property type="component" value="Unassembled WGS sequence"/>
</dbReference>
<keyword evidence="2" id="KW-1185">Reference proteome</keyword>
<dbReference type="AlphaFoldDB" id="A0A8T3AZM2"/>
<dbReference type="EMBL" id="JAGYWB010000013">
    <property type="protein sequence ID" value="KAI0499655.1"/>
    <property type="molecule type" value="Genomic_DNA"/>
</dbReference>